<dbReference type="PANTHER" id="PTHR11695">
    <property type="entry name" value="ALCOHOL DEHYDROGENASE RELATED"/>
    <property type="match status" value="1"/>
</dbReference>
<dbReference type="GO" id="GO:0003960">
    <property type="term" value="F:quinone reductase (NADPH) activity"/>
    <property type="evidence" value="ECO:0007669"/>
    <property type="project" value="UniProtKB-EC"/>
</dbReference>
<sequence length="347" mass="37910">MVDKDKKKVRIIMKVAQLTKYNKKNPQILISNASLPPLGPYDLLIQVKAAGVNPLDNLIAWGDLKLVVPYKLPQTLGNEFVGLVQQTGKDVTNFKVGDRVYGRNPLNNIGAFAEELVVNQSAVAHVPEYLTNQEATGVPLTALTAIQALELLQAKPGQTLFISGGTGSFGAMAIPIAVAKGLKVITSGSPQNQQRVEQLGVNKFIDYTKEDYTKVLSGIDLVIDTLGGKETIKQMAILRPHGKLVSLRGIPNKEFAKRMKMSKFKQGLFSLASRSIEKEAAKKKIDYQFLFVTANGQQLAAANKILVENQIHPTVGKIFSLDEVPQAMKKVQQGHNKGKVIIDMSKN</sequence>
<accession>A0A0U5D2B6</accession>
<feature type="domain" description="Enoyl reductase (ER)" evidence="1">
    <location>
        <begin position="28"/>
        <end position="342"/>
    </location>
</feature>
<dbReference type="Gene3D" id="3.40.50.720">
    <property type="entry name" value="NAD(P)-binding Rossmann-like Domain"/>
    <property type="match status" value="1"/>
</dbReference>
<evidence type="ECO:0000313" key="2">
    <source>
        <dbReference type="EMBL" id="CUR39861.1"/>
    </source>
</evidence>
<dbReference type="InterPro" id="IPR020843">
    <property type="entry name" value="ER"/>
</dbReference>
<keyword evidence="2" id="KW-0560">Oxidoreductase</keyword>
<dbReference type="SUPFAM" id="SSF50129">
    <property type="entry name" value="GroES-like"/>
    <property type="match status" value="1"/>
</dbReference>
<dbReference type="InterPro" id="IPR050700">
    <property type="entry name" value="YIM1/Zinc_Alcohol_DH_Fams"/>
</dbReference>
<dbReference type="PANTHER" id="PTHR11695:SF294">
    <property type="entry name" value="RETICULON-4-INTERACTING PROTEIN 1, MITOCHONDRIAL"/>
    <property type="match status" value="1"/>
</dbReference>
<proteinExistence type="predicted"/>
<gene>
    <name evidence="2" type="ORF">LRLP16767_LR3C6_01828</name>
</gene>
<dbReference type="Pfam" id="PF08240">
    <property type="entry name" value="ADH_N"/>
    <property type="match status" value="1"/>
</dbReference>
<dbReference type="InterPro" id="IPR011032">
    <property type="entry name" value="GroES-like_sf"/>
</dbReference>
<dbReference type="SUPFAM" id="SSF51735">
    <property type="entry name" value="NAD(P)-binding Rossmann-fold domains"/>
    <property type="match status" value="1"/>
</dbReference>
<dbReference type="Pfam" id="PF13602">
    <property type="entry name" value="ADH_zinc_N_2"/>
    <property type="match status" value="1"/>
</dbReference>
<dbReference type="EC" id="1.6.5.5" evidence="2"/>
<dbReference type="EMBL" id="LN887494">
    <property type="protein sequence ID" value="CUR39861.1"/>
    <property type="molecule type" value="Genomic_DNA"/>
</dbReference>
<dbReference type="InterPro" id="IPR013154">
    <property type="entry name" value="ADH-like_N"/>
</dbReference>
<dbReference type="InterPro" id="IPR036291">
    <property type="entry name" value="NAD(P)-bd_dom_sf"/>
</dbReference>
<name>A0A0U5D2B6_LIMRT</name>
<reference evidence="2" key="1">
    <citation type="submission" date="2015-10" db="EMBL/GenBank/DDBJ databases">
        <authorList>
            <person name="Gilbert D.G."/>
        </authorList>
    </citation>
    <scope>NUCLEOTIDE SEQUENCE</scope>
    <source>
        <strain evidence="2">3c6</strain>
    </source>
</reference>
<dbReference type="CDD" id="cd05289">
    <property type="entry name" value="MDR_like_2"/>
    <property type="match status" value="1"/>
</dbReference>
<dbReference type="AlphaFoldDB" id="A0A0U5D2B6"/>
<dbReference type="Gene3D" id="3.90.180.10">
    <property type="entry name" value="Medium-chain alcohol dehydrogenases, catalytic domain"/>
    <property type="match status" value="1"/>
</dbReference>
<evidence type="ECO:0000259" key="1">
    <source>
        <dbReference type="SMART" id="SM00829"/>
    </source>
</evidence>
<dbReference type="SMART" id="SM00829">
    <property type="entry name" value="PKS_ER"/>
    <property type="match status" value="1"/>
</dbReference>
<protein>
    <submittedName>
        <fullName evidence="2">Quinone oxidoreductase</fullName>
        <ecNumber evidence="2">1.6.5.5</ecNumber>
    </submittedName>
</protein>
<organism evidence="2">
    <name type="scientific">Limosilactobacillus reuteri</name>
    <name type="common">Lactobacillus reuteri</name>
    <dbReference type="NCBI Taxonomy" id="1598"/>
    <lineage>
        <taxon>Bacteria</taxon>
        <taxon>Bacillati</taxon>
        <taxon>Bacillota</taxon>
        <taxon>Bacilli</taxon>
        <taxon>Lactobacillales</taxon>
        <taxon>Lactobacillaceae</taxon>
        <taxon>Limosilactobacillus</taxon>
    </lineage>
</organism>